<organism evidence="1 2">
    <name type="scientific">Paenochrobactrum gallinarii</name>
    <dbReference type="NCBI Taxonomy" id="643673"/>
    <lineage>
        <taxon>Bacteria</taxon>
        <taxon>Pseudomonadati</taxon>
        <taxon>Pseudomonadota</taxon>
        <taxon>Alphaproteobacteria</taxon>
        <taxon>Hyphomicrobiales</taxon>
        <taxon>Brucellaceae</taxon>
        <taxon>Paenochrobactrum</taxon>
    </lineage>
</organism>
<evidence type="ECO:0000313" key="2">
    <source>
        <dbReference type="Proteomes" id="UP000555393"/>
    </source>
</evidence>
<name>A0A841LV34_9HYPH</name>
<dbReference type="EMBL" id="JACIIU010000006">
    <property type="protein sequence ID" value="MBB6261176.1"/>
    <property type="molecule type" value="Genomic_DNA"/>
</dbReference>
<accession>A0A841LV34</accession>
<proteinExistence type="predicted"/>
<comment type="caution">
    <text evidence="1">The sequence shown here is derived from an EMBL/GenBank/DDBJ whole genome shotgun (WGS) entry which is preliminary data.</text>
</comment>
<sequence length="133" mass="14535">MVRNAKTKTAFLIRFLSVLALFFVAFAHKPIELRATENSEFLRAEFRLPDGTFPVICLDSTRDINGKPGEGRHLHVADCDACRLTAKFICPAPDVSNAAVFRLALAHGDILPEPAMRRAVYPPAAPPRAPPAA</sequence>
<reference evidence="1 2" key="1">
    <citation type="submission" date="2020-08" db="EMBL/GenBank/DDBJ databases">
        <title>Genomic Encyclopedia of Type Strains, Phase IV (KMG-IV): sequencing the most valuable type-strain genomes for metagenomic binning, comparative biology and taxonomic classification.</title>
        <authorList>
            <person name="Goeker M."/>
        </authorList>
    </citation>
    <scope>NUCLEOTIDE SEQUENCE [LARGE SCALE GENOMIC DNA]</scope>
    <source>
        <strain evidence="1 2">DSM 22336</strain>
    </source>
</reference>
<evidence type="ECO:0008006" key="3">
    <source>
        <dbReference type="Google" id="ProtNLM"/>
    </source>
</evidence>
<evidence type="ECO:0000313" key="1">
    <source>
        <dbReference type="EMBL" id="MBB6261176.1"/>
    </source>
</evidence>
<dbReference type="AlphaFoldDB" id="A0A841LV34"/>
<dbReference type="Proteomes" id="UP000555393">
    <property type="component" value="Unassembled WGS sequence"/>
</dbReference>
<gene>
    <name evidence="1" type="ORF">FHS77_001726</name>
</gene>
<dbReference type="RefSeq" id="WP_184222283.1">
    <property type="nucleotide sequence ID" value="NZ_JACIIU010000006.1"/>
</dbReference>
<keyword evidence="2" id="KW-1185">Reference proteome</keyword>
<protein>
    <recommendedName>
        <fullName evidence="3">DUF2946 domain-containing protein</fullName>
    </recommendedName>
</protein>